<reference evidence="3" key="1">
    <citation type="journal article" date="2019" name="Int. J. Syst. Evol. Microbiol.">
        <title>The Global Catalogue of Microorganisms (GCM) 10K type strain sequencing project: providing services to taxonomists for standard genome sequencing and annotation.</title>
        <authorList>
            <consortium name="The Broad Institute Genomics Platform"/>
            <consortium name="The Broad Institute Genome Sequencing Center for Infectious Disease"/>
            <person name="Wu L."/>
            <person name="Ma J."/>
        </authorList>
    </citation>
    <scope>NUCLEOTIDE SEQUENCE [LARGE SCALE GENOMIC DNA]</scope>
    <source>
        <strain evidence="3">KCTC 23723</strain>
    </source>
</reference>
<dbReference type="EMBL" id="BMYR01000022">
    <property type="protein sequence ID" value="GGW73562.1"/>
    <property type="molecule type" value="Genomic_DNA"/>
</dbReference>
<feature type="region of interest" description="Disordered" evidence="1">
    <location>
        <begin position="1"/>
        <end position="26"/>
    </location>
</feature>
<protein>
    <submittedName>
        <fullName evidence="2">Uncharacterized protein</fullName>
    </submittedName>
</protein>
<dbReference type="Proteomes" id="UP000634667">
    <property type="component" value="Unassembled WGS sequence"/>
</dbReference>
<name>A0ABQ2WU26_9ALTE</name>
<comment type="caution">
    <text evidence="2">The sequence shown here is derived from an EMBL/GenBank/DDBJ whole genome shotgun (WGS) entry which is preliminary data.</text>
</comment>
<accession>A0ABQ2WU26</accession>
<proteinExistence type="predicted"/>
<gene>
    <name evidence="2" type="ORF">GCM10008111_31900</name>
</gene>
<evidence type="ECO:0000313" key="2">
    <source>
        <dbReference type="EMBL" id="GGW73562.1"/>
    </source>
</evidence>
<keyword evidence="3" id="KW-1185">Reference proteome</keyword>
<organism evidence="2 3">
    <name type="scientific">Alishewanella tabrizica</name>
    <dbReference type="NCBI Taxonomy" id="671278"/>
    <lineage>
        <taxon>Bacteria</taxon>
        <taxon>Pseudomonadati</taxon>
        <taxon>Pseudomonadota</taxon>
        <taxon>Gammaproteobacteria</taxon>
        <taxon>Alteromonadales</taxon>
        <taxon>Alteromonadaceae</taxon>
        <taxon>Alishewanella</taxon>
    </lineage>
</organism>
<evidence type="ECO:0000313" key="3">
    <source>
        <dbReference type="Proteomes" id="UP000634667"/>
    </source>
</evidence>
<evidence type="ECO:0000256" key="1">
    <source>
        <dbReference type="SAM" id="MobiDB-lite"/>
    </source>
</evidence>
<sequence>MAVSNNPLETGRYDLNATSQPPKGTDLRINAIGRATKVEAKKRAKAINEICLKGKYLFIACIIFRNDGYVLIEPNAKHTGDDRAAVGIPAAAGRE</sequence>